<dbReference type="GO" id="GO:0006183">
    <property type="term" value="P:GTP biosynthetic process"/>
    <property type="evidence" value="ECO:0007669"/>
    <property type="project" value="InterPro"/>
</dbReference>
<keyword evidence="2" id="KW-0963">Cytoplasm</keyword>
<accession>A0AAD8E1V4</accession>
<organism evidence="8 9">
    <name type="scientific">Mythimna separata</name>
    <name type="common">Oriental armyworm</name>
    <name type="synonym">Pseudaletia separata</name>
    <dbReference type="NCBI Taxonomy" id="271217"/>
    <lineage>
        <taxon>Eukaryota</taxon>
        <taxon>Metazoa</taxon>
        <taxon>Ecdysozoa</taxon>
        <taxon>Arthropoda</taxon>
        <taxon>Hexapoda</taxon>
        <taxon>Insecta</taxon>
        <taxon>Pterygota</taxon>
        <taxon>Neoptera</taxon>
        <taxon>Endopterygota</taxon>
        <taxon>Lepidoptera</taxon>
        <taxon>Glossata</taxon>
        <taxon>Ditrysia</taxon>
        <taxon>Noctuoidea</taxon>
        <taxon>Noctuidae</taxon>
        <taxon>Noctuinae</taxon>
        <taxon>Hadenini</taxon>
        <taxon>Mythimna</taxon>
    </lineage>
</organism>
<dbReference type="PROSITE" id="PS51374">
    <property type="entry name" value="NDPK_LIKE"/>
    <property type="match status" value="2"/>
</dbReference>
<evidence type="ECO:0000313" key="8">
    <source>
        <dbReference type="EMBL" id="KAJ8737365.1"/>
    </source>
</evidence>
<dbReference type="PANTHER" id="PTHR43109:SF2">
    <property type="entry name" value="NUCLEOSIDE DIPHOSPHATE KINASE 7"/>
    <property type="match status" value="1"/>
</dbReference>
<dbReference type="AlphaFoldDB" id="A0AAD8E1V4"/>
<dbReference type="Gene3D" id="3.30.70.141">
    <property type="entry name" value="Nucleoside diphosphate kinase-like domain"/>
    <property type="match status" value="2"/>
</dbReference>
<gene>
    <name evidence="8" type="ORF">PYW07_000636</name>
</gene>
<dbReference type="Pfam" id="PF00334">
    <property type="entry name" value="NDK"/>
    <property type="match status" value="2"/>
</dbReference>
<dbReference type="SMART" id="SM00676">
    <property type="entry name" value="DM10"/>
    <property type="match status" value="1"/>
</dbReference>
<dbReference type="PANTHER" id="PTHR43109">
    <property type="entry name" value="NUCLEOSIDE DIPHOSPHATE KINASE 7"/>
    <property type="match status" value="1"/>
</dbReference>
<dbReference type="FunFam" id="3.30.70.141:FF:000004">
    <property type="entry name" value="Nucleoside diphosphate kinase 7"/>
    <property type="match status" value="1"/>
</dbReference>
<dbReference type="GO" id="GO:0004550">
    <property type="term" value="F:nucleoside diphosphate kinase activity"/>
    <property type="evidence" value="ECO:0007669"/>
    <property type="project" value="InterPro"/>
</dbReference>
<evidence type="ECO:0000256" key="5">
    <source>
        <dbReference type="PROSITE-ProRule" id="PRU00706"/>
    </source>
</evidence>
<sequence>MVYDYFDKYTFLCEMYDDGADVMVELVLNFFPYDNSCQVIDSRKGKNLLRRVHAPYLKPAMLQIGNIVNVFSKLLLIKDCAPATTRILFNNNETTFAMIKPVPPSEHGKILTFITKKGFRIVNMKNARIDKDFALKLYKDLSGSSALPVIIDYVTGGDVIGLELVRSDAIQEWKRVLGTMDPSTAAPGTLRRLYGENTLRNVAHGTISSKLAREAINAFFGEENGKPRIPLRATLKDCTCCVIKPHAVVDGNLGNIIEHIATSELFYVSAMAMFSLSIPNAKEFYEIYYGILPAFEAMCIQLAEGKCIALEVKCKDPSLNVVCEFRKLCGPRDPDLCRQLYPNSIRALYGKTLVQNAVHCTDLPEDGEMEVEYFFKLVANESR</sequence>
<dbReference type="InterPro" id="IPR037993">
    <property type="entry name" value="NDPk7B"/>
</dbReference>
<dbReference type="InterPro" id="IPR006602">
    <property type="entry name" value="DM10_dom"/>
</dbReference>
<dbReference type="InterPro" id="IPR034907">
    <property type="entry name" value="NDK-like_dom"/>
</dbReference>
<dbReference type="PROSITE" id="PS51336">
    <property type="entry name" value="DM10"/>
    <property type="match status" value="1"/>
</dbReference>
<evidence type="ECO:0000256" key="1">
    <source>
        <dbReference type="ARBA" id="ARBA00004430"/>
    </source>
</evidence>
<dbReference type="InterPro" id="IPR001564">
    <property type="entry name" value="Nucleoside_diP_kinase"/>
</dbReference>
<keyword evidence="4" id="KW-0966">Cell projection</keyword>
<keyword evidence="3" id="KW-0206">Cytoskeleton</keyword>
<dbReference type="SMART" id="SM00562">
    <property type="entry name" value="NDK"/>
    <property type="match status" value="2"/>
</dbReference>
<protein>
    <recommendedName>
        <fullName evidence="7">DM10 domain-containing protein</fullName>
    </recommendedName>
</protein>
<dbReference type="CDD" id="cd04412">
    <property type="entry name" value="NDPk7B"/>
    <property type="match status" value="1"/>
</dbReference>
<dbReference type="GO" id="GO:0005879">
    <property type="term" value="C:axonemal microtubule"/>
    <property type="evidence" value="ECO:0007669"/>
    <property type="project" value="TreeGrafter"/>
</dbReference>
<proteinExistence type="inferred from homology"/>
<dbReference type="GO" id="GO:0006228">
    <property type="term" value="P:UTP biosynthetic process"/>
    <property type="evidence" value="ECO:0007669"/>
    <property type="project" value="InterPro"/>
</dbReference>
<dbReference type="GO" id="GO:0006241">
    <property type="term" value="P:CTP biosynthetic process"/>
    <property type="evidence" value="ECO:0007669"/>
    <property type="project" value="InterPro"/>
</dbReference>
<dbReference type="Proteomes" id="UP001231518">
    <property type="component" value="Chromosome 1"/>
</dbReference>
<dbReference type="PRINTS" id="PR01243">
    <property type="entry name" value="NUCDPKINASE"/>
</dbReference>
<dbReference type="SUPFAM" id="SSF54919">
    <property type="entry name" value="Nucleoside diphosphate kinase, NDK"/>
    <property type="match status" value="2"/>
</dbReference>
<evidence type="ECO:0000256" key="3">
    <source>
        <dbReference type="ARBA" id="ARBA00023212"/>
    </source>
</evidence>
<keyword evidence="9" id="KW-1185">Reference proteome</keyword>
<name>A0AAD8E1V4_MYTSE</name>
<comment type="similarity">
    <text evidence="5 6">Belongs to the NDK family.</text>
</comment>
<feature type="domain" description="DM10" evidence="7">
    <location>
        <begin position="5"/>
        <end position="92"/>
    </location>
</feature>
<comment type="caution">
    <text evidence="5">Lacks conserved residue(s) required for the propagation of feature annotation.</text>
</comment>
<evidence type="ECO:0000256" key="2">
    <source>
        <dbReference type="ARBA" id="ARBA00022490"/>
    </source>
</evidence>
<evidence type="ECO:0000256" key="6">
    <source>
        <dbReference type="RuleBase" id="RU004011"/>
    </source>
</evidence>
<reference evidence="8" key="1">
    <citation type="submission" date="2023-03" db="EMBL/GenBank/DDBJ databases">
        <title>Chromosome-level genomes of two armyworms, Mythimna separata and Mythimna loreyi, provide insights into the biosynthesis and reception of sex pheromones.</title>
        <authorList>
            <person name="Zhao H."/>
        </authorList>
    </citation>
    <scope>NUCLEOTIDE SEQUENCE</scope>
    <source>
        <strain evidence="8">BeijingLab</strain>
        <tissue evidence="8">Pupa</tissue>
    </source>
</reference>
<evidence type="ECO:0000259" key="7">
    <source>
        <dbReference type="PROSITE" id="PS51336"/>
    </source>
</evidence>
<evidence type="ECO:0000313" key="9">
    <source>
        <dbReference type="Proteomes" id="UP001231518"/>
    </source>
</evidence>
<comment type="subcellular location">
    <subcellularLocation>
        <location evidence="1">Cytoplasm</location>
        <location evidence="1">Cytoskeleton</location>
        <location evidence="1">Cilium axoneme</location>
    </subcellularLocation>
</comment>
<comment type="caution">
    <text evidence="8">The sequence shown here is derived from an EMBL/GenBank/DDBJ whole genome shotgun (WGS) entry which is preliminary data.</text>
</comment>
<evidence type="ECO:0000256" key="4">
    <source>
        <dbReference type="ARBA" id="ARBA00023273"/>
    </source>
</evidence>
<dbReference type="InterPro" id="IPR036850">
    <property type="entry name" value="NDK-like_dom_sf"/>
</dbReference>
<dbReference type="EMBL" id="JARGEI010000001">
    <property type="protein sequence ID" value="KAJ8737365.1"/>
    <property type="molecule type" value="Genomic_DNA"/>
</dbReference>